<evidence type="ECO:0000256" key="5">
    <source>
        <dbReference type="ARBA" id="ARBA00022558"/>
    </source>
</evidence>
<dbReference type="InterPro" id="IPR025885">
    <property type="entry name" value="PapC_N"/>
</dbReference>
<sequence length="847" mass="93493">MSLNKTIKLLFPLQLCVPYIAVLITIFSSQFSYGKDYFSPASLDKRGLKSIADLDNLDVFSKSEGQLSGHYTVDVYLNHDTVGIYTLYFVNGDNGELRPVLTKQQWIEWGVDSHASPAFYKLSDETVINSIENIIPHATVNFDFSQQKLFLNIPQIAMQSTARGAVSPALWMQGVPAFLLDYNFSGAKTWAHNQDERAEFLSLRSGVNLGGWRTRNYSVYTHNKNHHQWDNIYTYVERDIALLKSQLTLGETITAGNIFDSFQFTGGKLASDDSMLPYSLRGFAPVVRGIARSEAQVTIKQNDIVIYQTYVSAGPFEIADLYPSSASGNLEVIVTEMDGSEQSFVIPFSSVPIMQREGQLNYNVSIGKYRGSNSRIQEPHFTQSTLIYGLPWNTTGYGGILYSADYQAVALGTGFNLGSYGALSIDMTEAHTRFKEPSIYSKSHGQSYRFQYAKSLLSTGTTVTLAGYRYSTEGYYDFAEANDAYSLQTRFNKRSKLQATLNQSLADYGSVYLNGYQQDYWGRSGKEKTVSAGYNTSWDNISYGINYTYSDMPDVKSANQLIAINFNIPFDSLLPNSRINTIMSTDNHGMTSMQVGLSGNAFDNTLNYQIQQGYGNKGQQNSSNASMSYKGRNGTVNSGVSYNSNYHRMNYGIQGGLVAHPKGITLSQSLGDTIAIVNTPDAEGVSIQNRTGISTNSAGYAIVPYLTPYQRNRIQLDVSSLGDQIDLAKNSTTVIPTRGAVVYADFQTHIGWRALVTLMADGKPIPFGSVATLENNTKSDASVNVSGIVSAHGEVYLSGLPEQGQIVAKWGTSKNQQCKGDFTLPQDKKQPVLQVIVECHITKQTSK</sequence>
<evidence type="ECO:0000256" key="1">
    <source>
        <dbReference type="ARBA" id="ARBA00004571"/>
    </source>
</evidence>
<name>A0AB35LGM9_PRORE</name>
<dbReference type="Proteomes" id="UP001162044">
    <property type="component" value="Unassembled WGS sequence"/>
</dbReference>
<evidence type="ECO:0000256" key="7">
    <source>
        <dbReference type="ARBA" id="ARBA00022729"/>
    </source>
</evidence>
<feature type="domain" description="PapC-like C-terminal" evidence="11">
    <location>
        <begin position="758"/>
        <end position="826"/>
    </location>
</feature>
<proteinExistence type="inferred from homology"/>
<dbReference type="InterPro" id="IPR037224">
    <property type="entry name" value="PapC_N_sf"/>
</dbReference>
<dbReference type="FunFam" id="2.60.40.2610:FF:000001">
    <property type="entry name" value="Outer membrane fimbrial usher protein"/>
    <property type="match status" value="1"/>
</dbReference>
<dbReference type="Pfam" id="PF00577">
    <property type="entry name" value="Usher"/>
    <property type="match status" value="1"/>
</dbReference>
<evidence type="ECO:0000259" key="12">
    <source>
        <dbReference type="Pfam" id="PF13954"/>
    </source>
</evidence>
<evidence type="ECO:0000256" key="3">
    <source>
        <dbReference type="ARBA" id="ARBA00022448"/>
    </source>
</evidence>
<keyword evidence="6 10" id="KW-0812">Transmembrane</keyword>
<keyword evidence="3 10" id="KW-0813">Transport</keyword>
<dbReference type="FunFam" id="2.60.40.3110:FF:000001">
    <property type="entry name" value="Putative fimbrial outer membrane usher"/>
    <property type="match status" value="1"/>
</dbReference>
<dbReference type="InterPro" id="IPR042186">
    <property type="entry name" value="FimD_plug_dom"/>
</dbReference>
<dbReference type="RefSeq" id="WP_110592920.1">
    <property type="nucleotide sequence ID" value="NZ_ABEXOC020000039.1"/>
</dbReference>
<dbReference type="PANTHER" id="PTHR30451">
    <property type="entry name" value="OUTER MEMBRANE USHER PROTEIN"/>
    <property type="match status" value="1"/>
</dbReference>
<dbReference type="Pfam" id="PF13953">
    <property type="entry name" value="PapC_C"/>
    <property type="match status" value="1"/>
</dbReference>
<gene>
    <name evidence="13" type="ORF">QDQ51_19400</name>
</gene>
<comment type="similarity">
    <text evidence="2 10">Belongs to the fimbrial export usher family.</text>
</comment>
<comment type="subcellular location">
    <subcellularLocation>
        <location evidence="1 10">Cell outer membrane</location>
        <topology evidence="1 10">Multi-pass membrane protein</topology>
    </subcellularLocation>
</comment>
<keyword evidence="4" id="KW-1134">Transmembrane beta strand</keyword>
<dbReference type="AlphaFoldDB" id="A0AB35LGM9"/>
<evidence type="ECO:0000256" key="10">
    <source>
        <dbReference type="RuleBase" id="RU003884"/>
    </source>
</evidence>
<dbReference type="EMBL" id="JARVQW010000014">
    <property type="protein sequence ID" value="MDH2307569.1"/>
    <property type="molecule type" value="Genomic_DNA"/>
</dbReference>
<keyword evidence="8 10" id="KW-0472">Membrane</keyword>
<comment type="caution">
    <text evidence="13">The sequence shown here is derived from an EMBL/GenBank/DDBJ whole genome shotgun (WGS) entry which is preliminary data.</text>
</comment>
<keyword evidence="9 10" id="KW-0998">Cell outer membrane</keyword>
<keyword evidence="5 10" id="KW-1029">Fimbrium biogenesis</keyword>
<protein>
    <submittedName>
        <fullName evidence="13">Fimbrial biogenesis outer membrane usher protein</fullName>
    </submittedName>
</protein>
<dbReference type="InterPro" id="IPR025949">
    <property type="entry name" value="PapC-like_C"/>
</dbReference>
<dbReference type="Pfam" id="PF13954">
    <property type="entry name" value="PapC_N"/>
    <property type="match status" value="1"/>
</dbReference>
<evidence type="ECO:0000256" key="9">
    <source>
        <dbReference type="ARBA" id="ARBA00023237"/>
    </source>
</evidence>
<dbReference type="PANTHER" id="PTHR30451:SF21">
    <property type="entry name" value="FIMBRIAL USHER DOMAIN-CONTAINING PROTEIN YDET-RELATED"/>
    <property type="match status" value="1"/>
</dbReference>
<dbReference type="Gene3D" id="2.60.40.2610">
    <property type="entry name" value="Outer membrane usher protein FimD, plug domain"/>
    <property type="match status" value="1"/>
</dbReference>
<evidence type="ECO:0000256" key="2">
    <source>
        <dbReference type="ARBA" id="ARBA00008064"/>
    </source>
</evidence>
<evidence type="ECO:0000259" key="11">
    <source>
        <dbReference type="Pfam" id="PF13953"/>
    </source>
</evidence>
<feature type="domain" description="PapC N-terminal" evidence="12">
    <location>
        <begin position="37"/>
        <end position="185"/>
    </location>
</feature>
<dbReference type="InterPro" id="IPR018030">
    <property type="entry name" value="Fimbrial_membr_usher_CS"/>
</dbReference>
<dbReference type="Gene3D" id="3.10.20.410">
    <property type="match status" value="1"/>
</dbReference>
<dbReference type="Gene3D" id="2.60.40.3110">
    <property type="match status" value="1"/>
</dbReference>
<dbReference type="GO" id="GO:0009279">
    <property type="term" value="C:cell outer membrane"/>
    <property type="evidence" value="ECO:0007669"/>
    <property type="project" value="UniProtKB-SubCell"/>
</dbReference>
<evidence type="ECO:0000256" key="8">
    <source>
        <dbReference type="ARBA" id="ARBA00023136"/>
    </source>
</evidence>
<evidence type="ECO:0000313" key="13">
    <source>
        <dbReference type="EMBL" id="MDH2307569.1"/>
    </source>
</evidence>
<dbReference type="InterPro" id="IPR043142">
    <property type="entry name" value="PapC-like_C_sf"/>
</dbReference>
<dbReference type="SUPFAM" id="SSF141729">
    <property type="entry name" value="FimD N-terminal domain-like"/>
    <property type="match status" value="1"/>
</dbReference>
<reference evidence="13" key="1">
    <citation type="submission" date="2023-04" db="EMBL/GenBank/DDBJ databases">
        <authorList>
            <person name="Li W."/>
        </authorList>
    </citation>
    <scope>NUCLEOTIDE SEQUENCE</scope>
    <source>
        <strain evidence="13">QITACRE101</strain>
    </source>
</reference>
<dbReference type="GO" id="GO:0009297">
    <property type="term" value="P:pilus assembly"/>
    <property type="evidence" value="ECO:0007669"/>
    <property type="project" value="InterPro"/>
</dbReference>
<reference evidence="13" key="2">
    <citation type="submission" date="2023-10" db="EMBL/GenBank/DDBJ databases">
        <title>Analysis of Resistance Genes of Carbapenem-resistant Providencia rettgeri.</title>
        <authorList>
            <person name="Liu M."/>
        </authorList>
    </citation>
    <scope>NUCLEOTIDE SEQUENCE</scope>
    <source>
        <strain evidence="13">QITACRE101</strain>
    </source>
</reference>
<dbReference type="GO" id="GO:0015473">
    <property type="term" value="F:fimbrial usher porin activity"/>
    <property type="evidence" value="ECO:0007669"/>
    <property type="project" value="InterPro"/>
</dbReference>
<organism evidence="13 14">
    <name type="scientific">Providencia rettgeri</name>
    <dbReference type="NCBI Taxonomy" id="587"/>
    <lineage>
        <taxon>Bacteria</taxon>
        <taxon>Pseudomonadati</taxon>
        <taxon>Pseudomonadota</taxon>
        <taxon>Gammaproteobacteria</taxon>
        <taxon>Enterobacterales</taxon>
        <taxon>Morganellaceae</taxon>
        <taxon>Providencia</taxon>
    </lineage>
</organism>
<keyword evidence="7" id="KW-0732">Signal</keyword>
<dbReference type="InterPro" id="IPR000015">
    <property type="entry name" value="Fimb_usher"/>
</dbReference>
<dbReference type="Gene3D" id="2.60.40.2070">
    <property type="match status" value="1"/>
</dbReference>
<evidence type="ECO:0000256" key="4">
    <source>
        <dbReference type="ARBA" id="ARBA00022452"/>
    </source>
</evidence>
<accession>A0AB35LGM9</accession>
<evidence type="ECO:0000256" key="6">
    <source>
        <dbReference type="ARBA" id="ARBA00022692"/>
    </source>
</evidence>
<dbReference type="PROSITE" id="PS01151">
    <property type="entry name" value="FIMBRIAL_USHER"/>
    <property type="match status" value="1"/>
</dbReference>
<evidence type="ECO:0000313" key="14">
    <source>
        <dbReference type="Proteomes" id="UP001162044"/>
    </source>
</evidence>